<evidence type="ECO:0000313" key="3">
    <source>
        <dbReference type="Proteomes" id="UP000275078"/>
    </source>
</evidence>
<feature type="region of interest" description="Disordered" evidence="1">
    <location>
        <begin position="340"/>
        <end position="365"/>
    </location>
</feature>
<feature type="compositionally biased region" description="Polar residues" evidence="1">
    <location>
        <begin position="340"/>
        <end position="350"/>
    </location>
</feature>
<dbReference type="EMBL" id="ML119819">
    <property type="protein sequence ID" value="RPA73484.1"/>
    <property type="molecule type" value="Genomic_DNA"/>
</dbReference>
<accession>A0A3N4HV06</accession>
<feature type="compositionally biased region" description="Low complexity" evidence="1">
    <location>
        <begin position="233"/>
        <end position="244"/>
    </location>
</feature>
<feature type="region of interest" description="Disordered" evidence="1">
    <location>
        <begin position="130"/>
        <end position="265"/>
    </location>
</feature>
<feature type="compositionally biased region" description="Low complexity" evidence="1">
    <location>
        <begin position="152"/>
        <end position="175"/>
    </location>
</feature>
<organism evidence="2 3">
    <name type="scientific">Ascobolus immersus RN42</name>
    <dbReference type="NCBI Taxonomy" id="1160509"/>
    <lineage>
        <taxon>Eukaryota</taxon>
        <taxon>Fungi</taxon>
        <taxon>Dikarya</taxon>
        <taxon>Ascomycota</taxon>
        <taxon>Pezizomycotina</taxon>
        <taxon>Pezizomycetes</taxon>
        <taxon>Pezizales</taxon>
        <taxon>Ascobolaceae</taxon>
        <taxon>Ascobolus</taxon>
    </lineage>
</organism>
<protein>
    <submittedName>
        <fullName evidence="2">Uncharacterized protein</fullName>
    </submittedName>
</protein>
<feature type="region of interest" description="Disordered" evidence="1">
    <location>
        <begin position="1"/>
        <end position="84"/>
    </location>
</feature>
<feature type="compositionally biased region" description="Polar residues" evidence="1">
    <location>
        <begin position="223"/>
        <end position="232"/>
    </location>
</feature>
<dbReference type="Proteomes" id="UP000275078">
    <property type="component" value="Unassembled WGS sequence"/>
</dbReference>
<gene>
    <name evidence="2" type="ORF">BJ508DRAFT_334017</name>
</gene>
<sequence length="654" mass="70456">MSDTLTPRPSYSEEVPPSSQRKRSTVPSRSNTPSLMNSTNSYAPLSFDNPSDSSTPVKHSAKSSGLRTPLPQFGDAPPVIIGASGKPLRFPRLALKKAAEGKGQGGVPLNRGGRPLPWLVDREKYFGTANTNKGESAAANPIADEPHHEDATATSSGTTQDTTSSTKTGTGTPASRGRRGRARGNRRGRRGHGRAHSSQRLRDSLATAPTIVVPETPPHVYASTPTQSTQVASNNNNEDNNASDNNHESESSESSSSDDDDDPNIIHDSIVVQPRVVAARTTQIVTVVADNTTTAGDVAVVAANGSDGEGPYEPQNNRPVRSYAFLNNGIRIVDLSLVEDTSNSSGSDTVLSGGDPRPMDLDADDSLQPADPAPLATVPNLIPSLVGNEEATILVHRSCVDDGHGHTEQDTISARVCKRRRSSTGAALHPVVHVVADEDTTDQQIIDLLNKKVKLVQFKVIKCRDLYHHDGRVVAICESTSYIYIPSPFLPSPQPKSSIANGFQDDPGLRDAVKGRGHRPPVVGENIVVHPTITRCGREVFGVTTYADYDVNHHPVPSNQLPAAQPVVRNAIDTIGFIGHDFEGFGPYNTIRERVPTHGIHTVVEKVGVPDENGIIPFVLKWETNDCDYEYVVDKHRSGGVNRRVLYDENYSFD</sequence>
<proteinExistence type="predicted"/>
<reference evidence="2 3" key="1">
    <citation type="journal article" date="2018" name="Nat. Ecol. Evol.">
        <title>Pezizomycetes genomes reveal the molecular basis of ectomycorrhizal truffle lifestyle.</title>
        <authorList>
            <person name="Murat C."/>
            <person name="Payen T."/>
            <person name="Noel B."/>
            <person name="Kuo A."/>
            <person name="Morin E."/>
            <person name="Chen J."/>
            <person name="Kohler A."/>
            <person name="Krizsan K."/>
            <person name="Balestrini R."/>
            <person name="Da Silva C."/>
            <person name="Montanini B."/>
            <person name="Hainaut M."/>
            <person name="Levati E."/>
            <person name="Barry K.W."/>
            <person name="Belfiori B."/>
            <person name="Cichocki N."/>
            <person name="Clum A."/>
            <person name="Dockter R.B."/>
            <person name="Fauchery L."/>
            <person name="Guy J."/>
            <person name="Iotti M."/>
            <person name="Le Tacon F."/>
            <person name="Lindquist E.A."/>
            <person name="Lipzen A."/>
            <person name="Malagnac F."/>
            <person name="Mello A."/>
            <person name="Molinier V."/>
            <person name="Miyauchi S."/>
            <person name="Poulain J."/>
            <person name="Riccioni C."/>
            <person name="Rubini A."/>
            <person name="Sitrit Y."/>
            <person name="Splivallo R."/>
            <person name="Traeger S."/>
            <person name="Wang M."/>
            <person name="Zifcakova L."/>
            <person name="Wipf D."/>
            <person name="Zambonelli A."/>
            <person name="Paolocci F."/>
            <person name="Nowrousian M."/>
            <person name="Ottonello S."/>
            <person name="Baldrian P."/>
            <person name="Spatafora J.W."/>
            <person name="Henrissat B."/>
            <person name="Nagy L.G."/>
            <person name="Aury J.M."/>
            <person name="Wincker P."/>
            <person name="Grigoriev I.V."/>
            <person name="Bonfante P."/>
            <person name="Martin F.M."/>
        </authorList>
    </citation>
    <scope>NUCLEOTIDE SEQUENCE [LARGE SCALE GENOMIC DNA]</scope>
    <source>
        <strain evidence="2 3">RN42</strain>
    </source>
</reference>
<evidence type="ECO:0000313" key="2">
    <source>
        <dbReference type="EMBL" id="RPA73484.1"/>
    </source>
</evidence>
<feature type="compositionally biased region" description="Basic residues" evidence="1">
    <location>
        <begin position="176"/>
        <end position="199"/>
    </location>
</feature>
<name>A0A3N4HV06_ASCIM</name>
<feature type="compositionally biased region" description="Polar residues" evidence="1">
    <location>
        <begin position="25"/>
        <end position="66"/>
    </location>
</feature>
<keyword evidence="3" id="KW-1185">Reference proteome</keyword>
<dbReference type="AlphaFoldDB" id="A0A3N4HV06"/>
<evidence type="ECO:0000256" key="1">
    <source>
        <dbReference type="SAM" id="MobiDB-lite"/>
    </source>
</evidence>